<dbReference type="Gene3D" id="3.30.230.20">
    <property type="entry name" value="lpxc deacetylase, domain 1"/>
    <property type="match status" value="1"/>
</dbReference>
<evidence type="ECO:0000313" key="12">
    <source>
        <dbReference type="EMBL" id="HHR48085.1"/>
    </source>
</evidence>
<keyword evidence="9" id="KW-0862">Zinc</keyword>
<dbReference type="GO" id="GO:0009245">
    <property type="term" value="P:lipid A biosynthetic process"/>
    <property type="evidence" value="ECO:0007669"/>
    <property type="project" value="UniProtKB-KW"/>
</dbReference>
<keyword evidence="10" id="KW-0443">Lipid metabolism</keyword>
<evidence type="ECO:0000256" key="9">
    <source>
        <dbReference type="ARBA" id="ARBA00022833"/>
    </source>
</evidence>
<dbReference type="EMBL" id="DTHS01000005">
    <property type="protein sequence ID" value="HHR48085.1"/>
    <property type="molecule type" value="Genomic_DNA"/>
</dbReference>
<gene>
    <name evidence="12" type="ORF">ENV79_00345</name>
</gene>
<dbReference type="SUPFAM" id="SSF54211">
    <property type="entry name" value="Ribosomal protein S5 domain 2-like"/>
    <property type="match status" value="2"/>
</dbReference>
<keyword evidence="5" id="KW-0444">Lipid biosynthesis</keyword>
<evidence type="ECO:0000256" key="6">
    <source>
        <dbReference type="ARBA" id="ARBA00022556"/>
    </source>
</evidence>
<evidence type="ECO:0000256" key="5">
    <source>
        <dbReference type="ARBA" id="ARBA00022516"/>
    </source>
</evidence>
<comment type="pathway">
    <text evidence="3">Glycolipid biosynthesis; lipid IV(A) biosynthesis; lipid IV(A) from (3R)-3-hydroxytetradecanoyl-[acyl-carrier-protein] and UDP-N-acetyl-alpha-D-glucosamine: step 2/6.</text>
</comment>
<dbReference type="InterPro" id="IPR004463">
    <property type="entry name" value="UDP-acyl_GlcNac_deAcase"/>
</dbReference>
<dbReference type="Pfam" id="PF03331">
    <property type="entry name" value="LpxC"/>
    <property type="match status" value="2"/>
</dbReference>
<dbReference type="InterPro" id="IPR011334">
    <property type="entry name" value="UDP-acyl_GlcNac_deAcase_C"/>
</dbReference>
<keyword evidence="7" id="KW-0479">Metal-binding</keyword>
<dbReference type="PANTHER" id="PTHR33694">
    <property type="entry name" value="UDP-3-O-ACYL-N-ACETYLGLUCOSAMINE DEACETYLASE 1, MITOCHONDRIAL-RELATED"/>
    <property type="match status" value="1"/>
</dbReference>
<keyword evidence="8" id="KW-0378">Hydrolase</keyword>
<evidence type="ECO:0000256" key="1">
    <source>
        <dbReference type="ARBA" id="ARBA00001947"/>
    </source>
</evidence>
<evidence type="ECO:0000256" key="7">
    <source>
        <dbReference type="ARBA" id="ARBA00022723"/>
    </source>
</evidence>
<comment type="cofactor">
    <cofactor evidence="1">
        <name>Zn(2+)</name>
        <dbReference type="ChEBI" id="CHEBI:29105"/>
    </cofactor>
</comment>
<name>A0A7V5XYU8_UNCW3</name>
<dbReference type="InterPro" id="IPR020568">
    <property type="entry name" value="Ribosomal_Su5_D2-typ_SF"/>
</dbReference>
<evidence type="ECO:0000256" key="2">
    <source>
        <dbReference type="ARBA" id="ARBA00002923"/>
    </source>
</evidence>
<accession>A0A7V5XYU8</accession>
<dbReference type="Gene3D" id="3.30.1700.10">
    <property type="entry name" value="lpxc deacetylase, domain 2"/>
    <property type="match status" value="1"/>
</dbReference>
<comment type="catalytic activity">
    <reaction evidence="11">
        <text>a UDP-3-O-[(3R)-3-hydroxyacyl]-N-acetyl-alpha-D-glucosamine + H2O = a UDP-3-O-[(3R)-3-hydroxyacyl]-alpha-D-glucosamine + acetate</text>
        <dbReference type="Rhea" id="RHEA:67816"/>
        <dbReference type="ChEBI" id="CHEBI:15377"/>
        <dbReference type="ChEBI" id="CHEBI:30089"/>
        <dbReference type="ChEBI" id="CHEBI:137740"/>
        <dbReference type="ChEBI" id="CHEBI:173225"/>
        <dbReference type="EC" id="3.5.1.108"/>
    </reaction>
</comment>
<protein>
    <recommendedName>
        <fullName evidence="4">UDP-3-O-acyl-N-acetylglucosamine deacetylase</fullName>
        <ecNumber evidence="4">3.5.1.108</ecNumber>
    </recommendedName>
</protein>
<dbReference type="UniPathway" id="UPA00359">
    <property type="reaction ID" value="UER00478"/>
</dbReference>
<sequence length="255" mass="29882">MFQRTIKNEITFFSYGVYFKENVVVKCYPAQPNTGIIINGEKLTVEKITVENNTTVFKSQKEKIFLIEHFLAVLFLLKIDNLIIEIFGKEFPFFDGSGKEYYLALKDLLIDQIPHKKSFMEIKKKLLITDNKNFIFLSPKKDFSLLFITNFPNYLSWQIVKEDNNFLKVLFAQTPIPLKILKKPDFDFLKNLGYFKKGDWLLGKGSFSEHKLLDFFGNLKILNKEIKAKIIAFRPSHKLNIKLINKLIKEEKNGH</sequence>
<comment type="caution">
    <text evidence="12">The sequence shown here is derived from an EMBL/GenBank/DDBJ whole genome shotgun (WGS) entry which is preliminary data.</text>
</comment>
<dbReference type="EC" id="3.5.1.108" evidence="4"/>
<dbReference type="InterPro" id="IPR015870">
    <property type="entry name" value="UDP-acyl_N-AcGlcN_deAcase_N"/>
</dbReference>
<organism evidence="12">
    <name type="scientific">candidate division WOR-3 bacterium</name>
    <dbReference type="NCBI Taxonomy" id="2052148"/>
    <lineage>
        <taxon>Bacteria</taxon>
        <taxon>Bacteria division WOR-3</taxon>
    </lineage>
</organism>
<keyword evidence="6" id="KW-0441">Lipid A biosynthesis</keyword>
<evidence type="ECO:0000256" key="11">
    <source>
        <dbReference type="ARBA" id="ARBA00024535"/>
    </source>
</evidence>
<dbReference type="GO" id="GO:0046872">
    <property type="term" value="F:metal ion binding"/>
    <property type="evidence" value="ECO:0007669"/>
    <property type="project" value="UniProtKB-KW"/>
</dbReference>
<proteinExistence type="predicted"/>
<dbReference type="GO" id="GO:0016020">
    <property type="term" value="C:membrane"/>
    <property type="evidence" value="ECO:0007669"/>
    <property type="project" value="GOC"/>
</dbReference>
<evidence type="ECO:0000256" key="3">
    <source>
        <dbReference type="ARBA" id="ARBA00005002"/>
    </source>
</evidence>
<evidence type="ECO:0000256" key="10">
    <source>
        <dbReference type="ARBA" id="ARBA00023098"/>
    </source>
</evidence>
<comment type="function">
    <text evidence="2">Catalyzes the hydrolysis of UDP-3-O-myristoyl-N-acetylglucosamine to form UDP-3-O-myristoylglucosamine and acetate, the committed step in lipid A biosynthesis.</text>
</comment>
<dbReference type="AlphaFoldDB" id="A0A7V5XYU8"/>
<evidence type="ECO:0000256" key="4">
    <source>
        <dbReference type="ARBA" id="ARBA00012745"/>
    </source>
</evidence>
<evidence type="ECO:0000256" key="8">
    <source>
        <dbReference type="ARBA" id="ARBA00022801"/>
    </source>
</evidence>
<dbReference type="GO" id="GO:0103117">
    <property type="term" value="F:UDP-3-O-acyl-N-acetylglucosamine deacetylase activity"/>
    <property type="evidence" value="ECO:0007669"/>
    <property type="project" value="UniProtKB-EC"/>
</dbReference>
<reference evidence="12" key="1">
    <citation type="journal article" date="2020" name="mSystems">
        <title>Genome- and Community-Level Interaction Insights into Carbon Utilization and Element Cycling Functions of Hydrothermarchaeota in Hydrothermal Sediment.</title>
        <authorList>
            <person name="Zhou Z."/>
            <person name="Liu Y."/>
            <person name="Xu W."/>
            <person name="Pan J."/>
            <person name="Luo Z.H."/>
            <person name="Li M."/>
        </authorList>
    </citation>
    <scope>NUCLEOTIDE SEQUENCE [LARGE SCALE GENOMIC DNA]</scope>
    <source>
        <strain evidence="12">SpSt-791</strain>
    </source>
</reference>
<dbReference type="PANTHER" id="PTHR33694:SF1">
    <property type="entry name" value="UDP-3-O-ACYL-N-ACETYLGLUCOSAMINE DEACETYLASE 1, MITOCHONDRIAL-RELATED"/>
    <property type="match status" value="1"/>
</dbReference>